<sequence>GNGNLLFKTFTPTIKHFSPLYILLQKGKWAKEQETAVTKVKKQVVSPVLLVAFDPEKELLLQCDASPYGIGAVLAHNDLQDLECPIAYCSHSSLALAEKR</sequence>
<dbReference type="GO" id="GO:0003824">
    <property type="term" value="F:catalytic activity"/>
    <property type="evidence" value="ECO:0007669"/>
    <property type="project" value="UniProtKB-KW"/>
</dbReference>
<dbReference type="AlphaFoldDB" id="A0A1X7UWC3"/>
<dbReference type="PANTHER" id="PTHR37984:SF5">
    <property type="entry name" value="PROTEIN NYNRIN-LIKE"/>
    <property type="match status" value="1"/>
</dbReference>
<dbReference type="PANTHER" id="PTHR37984">
    <property type="entry name" value="PROTEIN CBG26694"/>
    <property type="match status" value="1"/>
</dbReference>
<name>A0A1X7UWC3_AMPQE</name>
<dbReference type="InterPro" id="IPR041577">
    <property type="entry name" value="RT_RNaseH_2"/>
</dbReference>
<evidence type="ECO:0000256" key="1">
    <source>
        <dbReference type="ARBA" id="ARBA00023268"/>
    </source>
</evidence>
<dbReference type="InParanoid" id="A0A1X7UWC3"/>
<protein>
    <recommendedName>
        <fullName evidence="2">Reverse transcriptase/retrotransposon-derived protein RNase H-like domain-containing protein</fullName>
    </recommendedName>
</protein>
<dbReference type="Pfam" id="PF17919">
    <property type="entry name" value="RT_RNaseH_2"/>
    <property type="match status" value="1"/>
</dbReference>
<feature type="domain" description="Reverse transcriptase/retrotransposon-derived protein RNase H-like" evidence="2">
    <location>
        <begin position="29"/>
        <end position="92"/>
    </location>
</feature>
<evidence type="ECO:0000259" key="2">
    <source>
        <dbReference type="Pfam" id="PF17919"/>
    </source>
</evidence>
<reference evidence="3" key="1">
    <citation type="submission" date="2017-05" db="UniProtKB">
        <authorList>
            <consortium name="EnsemblMetazoa"/>
        </authorList>
    </citation>
    <scope>IDENTIFICATION</scope>
</reference>
<dbReference type="InterPro" id="IPR043502">
    <property type="entry name" value="DNA/RNA_pol_sf"/>
</dbReference>
<evidence type="ECO:0000313" key="3">
    <source>
        <dbReference type="EnsemblMetazoa" id="Aqu2.1.32280_001"/>
    </source>
</evidence>
<dbReference type="EnsemblMetazoa" id="Aqu2.1.32280_001">
    <property type="protein sequence ID" value="Aqu2.1.32280_001"/>
    <property type="gene ID" value="Aqu2.1.32280"/>
</dbReference>
<dbReference type="SUPFAM" id="SSF56672">
    <property type="entry name" value="DNA/RNA polymerases"/>
    <property type="match status" value="1"/>
</dbReference>
<dbReference type="InterPro" id="IPR050951">
    <property type="entry name" value="Retrovirus_Pol_polyprotein"/>
</dbReference>
<proteinExistence type="predicted"/>
<organism evidence="3">
    <name type="scientific">Amphimedon queenslandica</name>
    <name type="common">Sponge</name>
    <dbReference type="NCBI Taxonomy" id="400682"/>
    <lineage>
        <taxon>Eukaryota</taxon>
        <taxon>Metazoa</taxon>
        <taxon>Porifera</taxon>
        <taxon>Demospongiae</taxon>
        <taxon>Heteroscleromorpha</taxon>
        <taxon>Haplosclerida</taxon>
        <taxon>Niphatidae</taxon>
        <taxon>Amphimedon</taxon>
    </lineage>
</organism>
<keyword evidence="1" id="KW-0511">Multifunctional enzyme</keyword>
<accession>A0A1X7UWC3</accession>